<dbReference type="InterPro" id="IPR003615">
    <property type="entry name" value="HNH_nuc"/>
</dbReference>
<dbReference type="CDD" id="cd00085">
    <property type="entry name" value="HNHc"/>
    <property type="match status" value="1"/>
</dbReference>
<accession>A0AAU9J754</accession>
<organism evidence="1 2">
    <name type="scientific">Blepharisma stoltei</name>
    <dbReference type="NCBI Taxonomy" id="1481888"/>
    <lineage>
        <taxon>Eukaryota</taxon>
        <taxon>Sar</taxon>
        <taxon>Alveolata</taxon>
        <taxon>Ciliophora</taxon>
        <taxon>Postciliodesmatophora</taxon>
        <taxon>Heterotrichea</taxon>
        <taxon>Heterotrichida</taxon>
        <taxon>Blepharismidae</taxon>
        <taxon>Blepharisma</taxon>
    </lineage>
</organism>
<dbReference type="AlphaFoldDB" id="A0AAU9J754"/>
<keyword evidence="2" id="KW-1185">Reference proteome</keyword>
<name>A0AAU9J754_9CILI</name>
<dbReference type="Gene3D" id="1.10.30.50">
    <property type="match status" value="1"/>
</dbReference>
<dbReference type="Proteomes" id="UP001162131">
    <property type="component" value="Unassembled WGS sequence"/>
</dbReference>
<dbReference type="EMBL" id="CAJZBQ010000028">
    <property type="protein sequence ID" value="CAG9321619.1"/>
    <property type="molecule type" value="Genomic_DNA"/>
</dbReference>
<dbReference type="PANTHER" id="PTHR33427:SF1">
    <property type="entry name" value="F6A14.21 PROTEIN"/>
    <property type="match status" value="1"/>
</dbReference>
<protein>
    <recommendedName>
        <fullName evidence="3">HNH nuclease domain-containing protein</fullName>
    </recommendedName>
</protein>
<proteinExistence type="predicted"/>
<gene>
    <name evidence="1" type="ORF">BSTOLATCC_MIC28895</name>
</gene>
<reference evidence="1" key="1">
    <citation type="submission" date="2021-09" db="EMBL/GenBank/DDBJ databases">
        <authorList>
            <consortium name="AG Swart"/>
            <person name="Singh M."/>
            <person name="Singh A."/>
            <person name="Seah K."/>
            <person name="Emmerich C."/>
        </authorList>
    </citation>
    <scope>NUCLEOTIDE SEQUENCE</scope>
    <source>
        <strain evidence="1">ATCC30299</strain>
    </source>
</reference>
<evidence type="ECO:0000313" key="1">
    <source>
        <dbReference type="EMBL" id="CAG9321619.1"/>
    </source>
</evidence>
<sequence length="131" mass="15408">MNKPDKEKKYAKRSFTIKQKQKCWSKARMVEGRHPDRWRYDPLGNLVCNALRGCLGPLCHEYDHIYPYSRGGKTSSKNCQILQTRVNRYKSNLIMTEEELSSANFNMKFSEDDLDTIEKAVYGDIQKVFEF</sequence>
<evidence type="ECO:0008006" key="3">
    <source>
        <dbReference type="Google" id="ProtNLM"/>
    </source>
</evidence>
<comment type="caution">
    <text evidence="1">The sequence shown here is derived from an EMBL/GenBank/DDBJ whole genome shotgun (WGS) entry which is preliminary data.</text>
</comment>
<evidence type="ECO:0000313" key="2">
    <source>
        <dbReference type="Proteomes" id="UP001162131"/>
    </source>
</evidence>
<dbReference type="PANTHER" id="PTHR33427">
    <property type="entry name" value="HNH ENDONUCLEASE"/>
    <property type="match status" value="1"/>
</dbReference>